<dbReference type="EMBL" id="JACVXC010000007">
    <property type="protein sequence ID" value="MBD0836751.1"/>
    <property type="molecule type" value="Genomic_DNA"/>
</dbReference>
<dbReference type="InterPro" id="IPR007492">
    <property type="entry name" value="LytTR_DNA-bd_dom"/>
</dbReference>
<gene>
    <name evidence="4" type="ORF">ICJ84_15040</name>
</gene>
<dbReference type="InterPro" id="IPR001789">
    <property type="entry name" value="Sig_transdc_resp-reg_receiver"/>
</dbReference>
<dbReference type="SUPFAM" id="SSF52172">
    <property type="entry name" value="CheY-like"/>
    <property type="match status" value="1"/>
</dbReference>
<name>A0A8J6QME4_9FLAO</name>
<sequence length="252" mass="29187">MNSQYTTIIVDDEQSARDRLERLLGLFPETFQIIGIAKNGNEAKELINTLTPDLIFLDVEMPGLNGFEVLQALEVIPIVIFCTAYDQYSLQAFETNSLDYLVKPVRQERLETTIKKLKLFDRSSNENILNTLRKLTALKSDTKMTSITIKKGDKIVFIKLEEVLYFEANEKYVMVHTNIEKHLSEQSLLKLEQKLPEEFLRVHRGIIINTNHVKEVQKYFSNRFIITLNTSPKTAITTGRTYSDVIKHWMNI</sequence>
<keyword evidence="1" id="KW-0597">Phosphoprotein</keyword>
<feature type="domain" description="HTH LytTR-type" evidence="3">
    <location>
        <begin position="147"/>
        <end position="252"/>
    </location>
</feature>
<dbReference type="Pfam" id="PF00072">
    <property type="entry name" value="Response_reg"/>
    <property type="match status" value="1"/>
</dbReference>
<dbReference type="SMART" id="SM00448">
    <property type="entry name" value="REC"/>
    <property type="match status" value="1"/>
</dbReference>
<comment type="caution">
    <text evidence="4">The sequence shown here is derived from an EMBL/GenBank/DDBJ whole genome shotgun (WGS) entry which is preliminary data.</text>
</comment>
<dbReference type="AlphaFoldDB" id="A0A8J6QME4"/>
<dbReference type="Pfam" id="PF04397">
    <property type="entry name" value="LytTR"/>
    <property type="match status" value="1"/>
</dbReference>
<evidence type="ECO:0000313" key="4">
    <source>
        <dbReference type="EMBL" id="MBD0836751.1"/>
    </source>
</evidence>
<reference evidence="4" key="2">
    <citation type="submission" date="2020-09" db="EMBL/GenBank/DDBJ databases">
        <authorList>
            <person name="Wu Z."/>
        </authorList>
    </citation>
    <scope>NUCLEOTIDE SEQUENCE</scope>
    <source>
        <strain evidence="4">SC17</strain>
    </source>
</reference>
<dbReference type="Proteomes" id="UP000602057">
    <property type="component" value="Unassembled WGS sequence"/>
</dbReference>
<dbReference type="Gene3D" id="2.40.50.1020">
    <property type="entry name" value="LytTr DNA-binding domain"/>
    <property type="match status" value="1"/>
</dbReference>
<reference evidence="4" key="1">
    <citation type="journal article" date="2013" name="Int. J. Syst. Evol. Microbiol.">
        <title>Aestuariibaculum suncheonense gen. nov., sp. nov., a marine bacterium of the family Flavobacteriaceae isolated from a tidal flat and emended descriptions of the genera Gaetbulibacter and Tamlana.</title>
        <authorList>
            <person name="Jeong S.H."/>
            <person name="Park M.S."/>
            <person name="Jin H.M."/>
            <person name="Lee K."/>
            <person name="Park W."/>
            <person name="Jeon C.O."/>
        </authorList>
    </citation>
    <scope>NUCLEOTIDE SEQUENCE</scope>
    <source>
        <strain evidence="4">SC17</strain>
    </source>
</reference>
<dbReference type="PROSITE" id="PS50930">
    <property type="entry name" value="HTH_LYTTR"/>
    <property type="match status" value="1"/>
</dbReference>
<evidence type="ECO:0000259" key="2">
    <source>
        <dbReference type="PROSITE" id="PS50110"/>
    </source>
</evidence>
<dbReference type="InterPro" id="IPR011006">
    <property type="entry name" value="CheY-like_superfamily"/>
</dbReference>
<dbReference type="InterPro" id="IPR046947">
    <property type="entry name" value="LytR-like"/>
</dbReference>
<dbReference type="PROSITE" id="PS50110">
    <property type="entry name" value="RESPONSE_REGULATORY"/>
    <property type="match status" value="1"/>
</dbReference>
<dbReference type="GO" id="GO:0003677">
    <property type="term" value="F:DNA binding"/>
    <property type="evidence" value="ECO:0007669"/>
    <property type="project" value="InterPro"/>
</dbReference>
<evidence type="ECO:0000259" key="3">
    <source>
        <dbReference type="PROSITE" id="PS50930"/>
    </source>
</evidence>
<dbReference type="SMART" id="SM00850">
    <property type="entry name" value="LytTR"/>
    <property type="match status" value="1"/>
</dbReference>
<keyword evidence="5" id="KW-1185">Reference proteome</keyword>
<dbReference type="RefSeq" id="WP_188217247.1">
    <property type="nucleotide sequence ID" value="NZ_BAABGH010000017.1"/>
</dbReference>
<dbReference type="PANTHER" id="PTHR37299">
    <property type="entry name" value="TRANSCRIPTIONAL REGULATOR-RELATED"/>
    <property type="match status" value="1"/>
</dbReference>
<organism evidence="4 5">
    <name type="scientific">Aestuariibaculum suncheonense</name>
    <dbReference type="NCBI Taxonomy" id="1028745"/>
    <lineage>
        <taxon>Bacteria</taxon>
        <taxon>Pseudomonadati</taxon>
        <taxon>Bacteroidota</taxon>
        <taxon>Flavobacteriia</taxon>
        <taxon>Flavobacteriales</taxon>
        <taxon>Flavobacteriaceae</taxon>
    </lineage>
</organism>
<proteinExistence type="predicted"/>
<accession>A0A8J6QME4</accession>
<evidence type="ECO:0000313" key="5">
    <source>
        <dbReference type="Proteomes" id="UP000602057"/>
    </source>
</evidence>
<evidence type="ECO:0000256" key="1">
    <source>
        <dbReference type="PROSITE-ProRule" id="PRU00169"/>
    </source>
</evidence>
<feature type="modified residue" description="4-aspartylphosphate" evidence="1">
    <location>
        <position position="58"/>
    </location>
</feature>
<protein>
    <submittedName>
        <fullName evidence="4">Response regulator transcription factor</fullName>
    </submittedName>
</protein>
<dbReference type="Gene3D" id="3.40.50.2300">
    <property type="match status" value="1"/>
</dbReference>
<dbReference type="PANTHER" id="PTHR37299:SF1">
    <property type="entry name" value="STAGE 0 SPORULATION PROTEIN A HOMOLOG"/>
    <property type="match status" value="1"/>
</dbReference>
<feature type="domain" description="Response regulatory" evidence="2">
    <location>
        <begin position="6"/>
        <end position="118"/>
    </location>
</feature>
<dbReference type="GO" id="GO:0000156">
    <property type="term" value="F:phosphorelay response regulator activity"/>
    <property type="evidence" value="ECO:0007669"/>
    <property type="project" value="InterPro"/>
</dbReference>